<keyword evidence="1" id="KW-0418">Kinase</keyword>
<proteinExistence type="predicted"/>
<comment type="caution">
    <text evidence="1">The sequence shown here is derived from an EMBL/GenBank/DDBJ whole genome shotgun (WGS) entry which is preliminary data.</text>
</comment>
<protein>
    <submittedName>
        <fullName evidence="1">Histidine kinase-like protein</fullName>
    </submittedName>
</protein>
<dbReference type="EMBL" id="UGFE01000002">
    <property type="protein sequence ID" value="STM22505.1"/>
    <property type="molecule type" value="Genomic_DNA"/>
</dbReference>
<dbReference type="GO" id="GO:0016301">
    <property type="term" value="F:kinase activity"/>
    <property type="evidence" value="ECO:0007669"/>
    <property type="project" value="UniProtKB-KW"/>
</dbReference>
<gene>
    <name evidence="1" type="ORF">NCTC8333_01386</name>
</gene>
<sequence>MKNQTPVLDASLEAVKRLKTKLDKTDGSLDLNYLKIIDSDLTNLDALRSEIKTPIKPPKLGMYEEKYRDYRDKFNEFSAYILQMKLAINKLDSELNKLEPSLSAKNHLEKNQGIINSKLTKFNNTIEEKIHSLLKKMGR</sequence>
<accession>A0AAX2K707</accession>
<keyword evidence="1" id="KW-0808">Transferase</keyword>
<name>A0AAX2K707_ECOLX</name>
<evidence type="ECO:0000313" key="2">
    <source>
        <dbReference type="Proteomes" id="UP000254718"/>
    </source>
</evidence>
<dbReference type="AlphaFoldDB" id="A0AAX2K707"/>
<evidence type="ECO:0000313" key="1">
    <source>
        <dbReference type="EMBL" id="STM22505.1"/>
    </source>
</evidence>
<organism evidence="1 2">
    <name type="scientific">Escherichia coli</name>
    <dbReference type="NCBI Taxonomy" id="562"/>
    <lineage>
        <taxon>Bacteria</taxon>
        <taxon>Pseudomonadati</taxon>
        <taxon>Pseudomonadota</taxon>
        <taxon>Gammaproteobacteria</taxon>
        <taxon>Enterobacterales</taxon>
        <taxon>Enterobacteriaceae</taxon>
        <taxon>Escherichia</taxon>
    </lineage>
</organism>
<reference evidence="1 2" key="1">
    <citation type="submission" date="2018-06" db="EMBL/GenBank/DDBJ databases">
        <authorList>
            <consortium name="Pathogen Informatics"/>
            <person name="Doyle S."/>
        </authorList>
    </citation>
    <scope>NUCLEOTIDE SEQUENCE [LARGE SCALE GENOMIC DNA]</scope>
    <source>
        <strain evidence="1 2">NCTC8333</strain>
    </source>
</reference>
<dbReference type="Proteomes" id="UP000254718">
    <property type="component" value="Unassembled WGS sequence"/>
</dbReference>